<evidence type="ECO:0000313" key="2">
    <source>
        <dbReference type="Proteomes" id="UP001054945"/>
    </source>
</evidence>
<comment type="caution">
    <text evidence="1">The sequence shown here is derived from an EMBL/GenBank/DDBJ whole genome shotgun (WGS) entry which is preliminary data.</text>
</comment>
<name>A0AAV4XAM1_CAEEX</name>
<dbReference type="AlphaFoldDB" id="A0AAV4XAM1"/>
<reference evidence="1 2" key="1">
    <citation type="submission" date="2021-06" db="EMBL/GenBank/DDBJ databases">
        <title>Caerostris extrusa draft genome.</title>
        <authorList>
            <person name="Kono N."/>
            <person name="Arakawa K."/>
        </authorList>
    </citation>
    <scope>NUCLEOTIDE SEQUENCE [LARGE SCALE GENOMIC DNA]</scope>
</reference>
<sequence length="74" mass="8645">EFRKTNSFSLLELTFPNQITNPINHETHVMRKRTTEVALLLPKTLSNLVRWQREFTRGIGATVNSRLLHSDLQK</sequence>
<evidence type="ECO:0000313" key="1">
    <source>
        <dbReference type="EMBL" id="GIY91493.1"/>
    </source>
</evidence>
<keyword evidence="2" id="KW-1185">Reference proteome</keyword>
<dbReference type="EMBL" id="BPLR01000020">
    <property type="protein sequence ID" value="GIY91493.1"/>
    <property type="molecule type" value="Genomic_DNA"/>
</dbReference>
<protein>
    <submittedName>
        <fullName evidence="1">Uncharacterized protein</fullName>
    </submittedName>
</protein>
<proteinExistence type="predicted"/>
<feature type="non-terminal residue" evidence="1">
    <location>
        <position position="1"/>
    </location>
</feature>
<organism evidence="1 2">
    <name type="scientific">Caerostris extrusa</name>
    <name type="common">Bark spider</name>
    <name type="synonym">Caerostris bankana</name>
    <dbReference type="NCBI Taxonomy" id="172846"/>
    <lineage>
        <taxon>Eukaryota</taxon>
        <taxon>Metazoa</taxon>
        <taxon>Ecdysozoa</taxon>
        <taxon>Arthropoda</taxon>
        <taxon>Chelicerata</taxon>
        <taxon>Arachnida</taxon>
        <taxon>Araneae</taxon>
        <taxon>Araneomorphae</taxon>
        <taxon>Entelegynae</taxon>
        <taxon>Araneoidea</taxon>
        <taxon>Araneidae</taxon>
        <taxon>Caerostris</taxon>
    </lineage>
</organism>
<accession>A0AAV4XAM1</accession>
<gene>
    <name evidence="1" type="ORF">CEXT_155451</name>
</gene>
<dbReference type="Proteomes" id="UP001054945">
    <property type="component" value="Unassembled WGS sequence"/>
</dbReference>